<name>S8B0U5_PENO1</name>
<accession>S8B0U5</accession>
<proteinExistence type="predicted"/>
<organism evidence="1 2">
    <name type="scientific">Penicillium oxalicum (strain 114-2 / CGMCC 5302)</name>
    <name type="common">Penicillium decumbens</name>
    <dbReference type="NCBI Taxonomy" id="933388"/>
    <lineage>
        <taxon>Eukaryota</taxon>
        <taxon>Fungi</taxon>
        <taxon>Dikarya</taxon>
        <taxon>Ascomycota</taxon>
        <taxon>Pezizomycotina</taxon>
        <taxon>Eurotiomycetes</taxon>
        <taxon>Eurotiomycetidae</taxon>
        <taxon>Eurotiales</taxon>
        <taxon>Aspergillaceae</taxon>
        <taxon>Penicillium</taxon>
    </lineage>
</organism>
<dbReference type="Proteomes" id="UP000019376">
    <property type="component" value="Unassembled WGS sequence"/>
</dbReference>
<dbReference type="OrthoDB" id="4760831at2759"/>
<dbReference type="HOGENOM" id="CLU_1124301_0_0_1"/>
<gene>
    <name evidence="1" type="ORF">PDE_02891</name>
</gene>
<dbReference type="PhylomeDB" id="S8B0U5"/>
<protein>
    <submittedName>
        <fullName evidence="1">Uncharacterized protein</fullName>
    </submittedName>
</protein>
<evidence type="ECO:0000313" key="2">
    <source>
        <dbReference type="Proteomes" id="UP000019376"/>
    </source>
</evidence>
<dbReference type="EMBL" id="KB644410">
    <property type="protein sequence ID" value="EPS27947.1"/>
    <property type="molecule type" value="Genomic_DNA"/>
</dbReference>
<sequence length="260" mass="28668">MATTTEDLPSSEMVTEEELRLTLKTILFIHYAGHGIVSDGGLCAVSHQKPSDPSNIQQYIDIATGVRDPASGYMRTDVVFVLDCCYAHLAARDVARSTRKVEILAASDDNTPFALGPPASSVSRKLRCEIERRKRDCHECMILADAMATIRNESTVVKPSHQVKLGVSVRLNFPGRAEVNPSNLLPRVHTLVSIHIAGLVDDKEVQDLVSWLESMPGMYRISVDAVYPAHSRILILRMGYVVYANLARLPGVKFIADLID</sequence>
<dbReference type="AlphaFoldDB" id="S8B0U5"/>
<evidence type="ECO:0000313" key="1">
    <source>
        <dbReference type="EMBL" id="EPS27947.1"/>
    </source>
</evidence>
<reference evidence="1 2" key="1">
    <citation type="journal article" date="2013" name="PLoS ONE">
        <title>Genomic and secretomic analyses reveal unique features of the lignocellulolytic enzyme system of Penicillium decumbens.</title>
        <authorList>
            <person name="Liu G."/>
            <person name="Zhang L."/>
            <person name="Wei X."/>
            <person name="Zou G."/>
            <person name="Qin Y."/>
            <person name="Ma L."/>
            <person name="Li J."/>
            <person name="Zheng H."/>
            <person name="Wang S."/>
            <person name="Wang C."/>
            <person name="Xun L."/>
            <person name="Zhao G.-P."/>
            <person name="Zhou Z."/>
            <person name="Qu Y."/>
        </authorList>
    </citation>
    <scope>NUCLEOTIDE SEQUENCE [LARGE SCALE GENOMIC DNA]</scope>
    <source>
        <strain evidence="2">114-2 / CGMCC 5302</strain>
    </source>
</reference>
<keyword evidence="2" id="KW-1185">Reference proteome</keyword>
<dbReference type="eggNOG" id="ENOG502T0JZ">
    <property type="taxonomic scope" value="Eukaryota"/>
</dbReference>
<dbReference type="STRING" id="933388.S8B0U5"/>